<evidence type="ECO:0000313" key="1">
    <source>
        <dbReference type="EMBL" id="GLI93596.1"/>
    </source>
</evidence>
<keyword evidence="2" id="KW-1185">Reference proteome</keyword>
<protein>
    <submittedName>
        <fullName evidence="1">Uncharacterized protein</fullName>
    </submittedName>
</protein>
<comment type="caution">
    <text evidence="1">The sequence shown here is derived from an EMBL/GenBank/DDBJ whole genome shotgun (WGS) entry which is preliminary data.</text>
</comment>
<evidence type="ECO:0000313" key="2">
    <source>
        <dbReference type="Proteomes" id="UP001144323"/>
    </source>
</evidence>
<organism evidence="1 2">
    <name type="scientific">Methylocystis echinoides</name>
    <dbReference type="NCBI Taxonomy" id="29468"/>
    <lineage>
        <taxon>Bacteria</taxon>
        <taxon>Pseudomonadati</taxon>
        <taxon>Pseudomonadota</taxon>
        <taxon>Alphaproteobacteria</taxon>
        <taxon>Hyphomicrobiales</taxon>
        <taxon>Methylocystaceae</taxon>
        <taxon>Methylocystis</taxon>
    </lineage>
</organism>
<dbReference type="RefSeq" id="WP_281803493.1">
    <property type="nucleotide sequence ID" value="NZ_BSEC01000001.1"/>
</dbReference>
<dbReference type="EMBL" id="BSEC01000001">
    <property type="protein sequence ID" value="GLI93596.1"/>
    <property type="molecule type" value="Genomic_DNA"/>
</dbReference>
<reference evidence="1" key="1">
    <citation type="journal article" date="2023" name="Int. J. Syst. Evol. Microbiol.">
        <title>Methylocystis iwaonis sp. nov., a type II methane-oxidizing bacterium from surface soil of a rice paddy field in Japan, and emended description of the genus Methylocystis (ex Whittenbury et al. 1970) Bowman et al. 1993.</title>
        <authorList>
            <person name="Kaise H."/>
            <person name="Sawadogo J.B."/>
            <person name="Alam M.S."/>
            <person name="Ueno C."/>
            <person name="Dianou D."/>
            <person name="Shinjo R."/>
            <person name="Asakawa S."/>
        </authorList>
    </citation>
    <scope>NUCLEOTIDE SEQUENCE</scope>
    <source>
        <strain evidence="1">LMG27198</strain>
    </source>
</reference>
<sequence length="154" mass="17057">MGRLCDGVARRNLHKPLRRSDGAIHRLGQRIGMVREQPLECAVLTDGRRGFILRQTMQAIGFAEKNSSNRFEAFCEKIGANALISNGDQLPPFVECDNPFGPRATWLPWELLCRALDLGNVSMAVDKLDADERGSISLTDRTSTGGDPNVYEAR</sequence>
<gene>
    <name evidence="1" type="ORF">LMG27198_25880</name>
</gene>
<dbReference type="Proteomes" id="UP001144323">
    <property type="component" value="Unassembled WGS sequence"/>
</dbReference>
<name>A0A9W6GV38_9HYPH</name>
<accession>A0A9W6GV38</accession>
<dbReference type="AlphaFoldDB" id="A0A9W6GV38"/>
<proteinExistence type="predicted"/>